<dbReference type="Proteomes" id="UP000295217">
    <property type="component" value="Unassembled WGS sequence"/>
</dbReference>
<sequence length="201" mass="21440">MTEIVLFHSVLGLRPGVLQTAEQWRAAGHVVHLPDLYGGAVFDGYDEAFEFMEKYGGQAELLRRTDAAVDGVRPDVVYAGFSNGVISVVHLVTSRPGACGAVAFHGSVPVRAVGADLWPSAVPVQVHEAELDPFRDDDANREFAETVASSGASYHYFSYPGVAAHLFADSSLTGEYAAEAAGLMHGRALEFIAACEDRGAR</sequence>
<dbReference type="EMBL" id="SMLB01000026">
    <property type="protein sequence ID" value="TDD67720.1"/>
    <property type="molecule type" value="Genomic_DNA"/>
</dbReference>
<dbReference type="InterPro" id="IPR002925">
    <property type="entry name" value="Dienelactn_hydro"/>
</dbReference>
<dbReference type="InterPro" id="IPR029058">
    <property type="entry name" value="AB_hydrolase_fold"/>
</dbReference>
<dbReference type="GO" id="GO:0016787">
    <property type="term" value="F:hydrolase activity"/>
    <property type="evidence" value="ECO:0007669"/>
    <property type="project" value="UniProtKB-KW"/>
</dbReference>
<dbReference type="PANTHER" id="PTHR46623:SF6">
    <property type="entry name" value="ALPHA_BETA-HYDROLASES SUPERFAMILY PROTEIN"/>
    <property type="match status" value="1"/>
</dbReference>
<name>A0A4R5A948_9ACTN</name>
<dbReference type="InterPro" id="IPR051049">
    <property type="entry name" value="Dienelactone_hydrolase-like"/>
</dbReference>
<protein>
    <submittedName>
        <fullName evidence="2">Dienelactone hydrolase</fullName>
    </submittedName>
</protein>
<dbReference type="Gene3D" id="3.40.50.1820">
    <property type="entry name" value="alpha/beta hydrolase"/>
    <property type="match status" value="1"/>
</dbReference>
<reference evidence="2 3" key="1">
    <citation type="submission" date="2019-02" db="EMBL/GenBank/DDBJ databases">
        <title>Draft genome sequences of novel Actinobacteria.</title>
        <authorList>
            <person name="Sahin N."/>
            <person name="Ay H."/>
            <person name="Saygin H."/>
        </authorList>
    </citation>
    <scope>NUCLEOTIDE SEQUENCE [LARGE SCALE GENOMIC DNA]</scope>
    <source>
        <strain evidence="2 3">8K307</strain>
    </source>
</reference>
<dbReference type="AlphaFoldDB" id="A0A4R5A948"/>
<dbReference type="SUPFAM" id="SSF53474">
    <property type="entry name" value="alpha/beta-Hydrolases"/>
    <property type="match status" value="1"/>
</dbReference>
<gene>
    <name evidence="2" type="ORF">E1262_17975</name>
</gene>
<evidence type="ECO:0000313" key="2">
    <source>
        <dbReference type="EMBL" id="TDD67720.1"/>
    </source>
</evidence>
<dbReference type="OrthoDB" id="2834584at2"/>
<feature type="domain" description="Dienelactone hydrolase" evidence="1">
    <location>
        <begin position="4"/>
        <end position="193"/>
    </location>
</feature>
<organism evidence="2 3">
    <name type="scientific">Jiangella aurantiaca</name>
    <dbReference type="NCBI Taxonomy" id="2530373"/>
    <lineage>
        <taxon>Bacteria</taxon>
        <taxon>Bacillati</taxon>
        <taxon>Actinomycetota</taxon>
        <taxon>Actinomycetes</taxon>
        <taxon>Jiangellales</taxon>
        <taxon>Jiangellaceae</taxon>
        <taxon>Jiangella</taxon>
    </lineage>
</organism>
<keyword evidence="2" id="KW-0378">Hydrolase</keyword>
<keyword evidence="3" id="KW-1185">Reference proteome</keyword>
<proteinExistence type="predicted"/>
<dbReference type="PANTHER" id="PTHR46623">
    <property type="entry name" value="CARBOXYMETHYLENEBUTENOLIDASE-RELATED"/>
    <property type="match status" value="1"/>
</dbReference>
<dbReference type="Pfam" id="PF01738">
    <property type="entry name" value="DLH"/>
    <property type="match status" value="1"/>
</dbReference>
<comment type="caution">
    <text evidence="2">The sequence shown here is derived from an EMBL/GenBank/DDBJ whole genome shotgun (WGS) entry which is preliminary data.</text>
</comment>
<accession>A0A4R5A948</accession>
<evidence type="ECO:0000259" key="1">
    <source>
        <dbReference type="Pfam" id="PF01738"/>
    </source>
</evidence>
<evidence type="ECO:0000313" key="3">
    <source>
        <dbReference type="Proteomes" id="UP000295217"/>
    </source>
</evidence>
<dbReference type="RefSeq" id="WP_132104515.1">
    <property type="nucleotide sequence ID" value="NZ_SMLB01000026.1"/>
</dbReference>